<dbReference type="EMBL" id="JADGJQ010000003">
    <property type="protein sequence ID" value="KAJ3184647.1"/>
    <property type="molecule type" value="Genomic_DNA"/>
</dbReference>
<comment type="subcellular location">
    <subcellularLocation>
        <location evidence="1">Membrane</location>
        <topology evidence="1">Multi-pass membrane protein</topology>
    </subcellularLocation>
</comment>
<feature type="transmembrane region" description="Helical" evidence="5">
    <location>
        <begin position="311"/>
        <end position="331"/>
    </location>
</feature>
<evidence type="ECO:0000256" key="1">
    <source>
        <dbReference type="ARBA" id="ARBA00004141"/>
    </source>
</evidence>
<keyword evidence="4 5" id="KW-0472">Membrane</keyword>
<feature type="transmembrane region" description="Helical" evidence="5">
    <location>
        <begin position="452"/>
        <end position="475"/>
    </location>
</feature>
<dbReference type="Pfam" id="PF00083">
    <property type="entry name" value="Sugar_tr"/>
    <property type="match status" value="2"/>
</dbReference>
<feature type="transmembrane region" description="Helical" evidence="5">
    <location>
        <begin position="121"/>
        <end position="142"/>
    </location>
</feature>
<comment type="caution">
    <text evidence="7">The sequence shown here is derived from an EMBL/GenBank/DDBJ whole genome shotgun (WGS) entry which is preliminary data.</text>
</comment>
<evidence type="ECO:0000259" key="6">
    <source>
        <dbReference type="PROSITE" id="PS50850"/>
    </source>
</evidence>
<dbReference type="PROSITE" id="PS50850">
    <property type="entry name" value="MFS"/>
    <property type="match status" value="1"/>
</dbReference>
<gene>
    <name evidence="7" type="primary">PHO84</name>
    <name evidence="7" type="ORF">HDU87_004050</name>
</gene>
<keyword evidence="2 5" id="KW-0812">Transmembrane</keyword>
<evidence type="ECO:0000256" key="5">
    <source>
        <dbReference type="SAM" id="Phobius"/>
    </source>
</evidence>
<feature type="domain" description="Major facilitator superfamily (MFS) profile" evidence="6">
    <location>
        <begin position="26"/>
        <end position="511"/>
    </location>
</feature>
<dbReference type="InterPro" id="IPR020846">
    <property type="entry name" value="MFS_dom"/>
</dbReference>
<dbReference type="SUPFAM" id="SSF103473">
    <property type="entry name" value="MFS general substrate transporter"/>
    <property type="match status" value="1"/>
</dbReference>
<feature type="transmembrane region" description="Helical" evidence="5">
    <location>
        <begin position="487"/>
        <end position="506"/>
    </location>
</feature>
<dbReference type="AlphaFoldDB" id="A0AAD5XUI2"/>
<dbReference type="InterPro" id="IPR005829">
    <property type="entry name" value="Sugar_transporter_CS"/>
</dbReference>
<dbReference type="Proteomes" id="UP001212152">
    <property type="component" value="Unassembled WGS sequence"/>
</dbReference>
<reference evidence="7" key="1">
    <citation type="submission" date="2020-05" db="EMBL/GenBank/DDBJ databases">
        <title>Phylogenomic resolution of chytrid fungi.</title>
        <authorList>
            <person name="Stajich J.E."/>
            <person name="Amses K."/>
            <person name="Simmons R."/>
            <person name="Seto K."/>
            <person name="Myers J."/>
            <person name="Bonds A."/>
            <person name="Quandt C.A."/>
            <person name="Barry K."/>
            <person name="Liu P."/>
            <person name="Grigoriev I."/>
            <person name="Longcore J.E."/>
            <person name="James T.Y."/>
        </authorList>
    </citation>
    <scope>NUCLEOTIDE SEQUENCE</scope>
    <source>
        <strain evidence="7">JEL0379</strain>
    </source>
</reference>
<proteinExistence type="predicted"/>
<dbReference type="PANTHER" id="PTHR24064">
    <property type="entry name" value="SOLUTE CARRIER FAMILY 22 MEMBER"/>
    <property type="match status" value="1"/>
</dbReference>
<accession>A0AAD5XUI2</accession>
<feature type="transmembrane region" description="Helical" evidence="5">
    <location>
        <begin position="419"/>
        <end position="440"/>
    </location>
</feature>
<feature type="transmembrane region" description="Helical" evidence="5">
    <location>
        <begin position="97"/>
        <end position="115"/>
    </location>
</feature>
<dbReference type="InterPro" id="IPR036259">
    <property type="entry name" value="MFS_trans_sf"/>
</dbReference>
<keyword evidence="3 5" id="KW-1133">Transmembrane helix</keyword>
<dbReference type="GO" id="GO:0022857">
    <property type="term" value="F:transmembrane transporter activity"/>
    <property type="evidence" value="ECO:0007669"/>
    <property type="project" value="InterPro"/>
</dbReference>
<organism evidence="7 8">
    <name type="scientific">Geranomyces variabilis</name>
    <dbReference type="NCBI Taxonomy" id="109894"/>
    <lineage>
        <taxon>Eukaryota</taxon>
        <taxon>Fungi</taxon>
        <taxon>Fungi incertae sedis</taxon>
        <taxon>Chytridiomycota</taxon>
        <taxon>Chytridiomycota incertae sedis</taxon>
        <taxon>Chytridiomycetes</taxon>
        <taxon>Spizellomycetales</taxon>
        <taxon>Powellomycetaceae</taxon>
        <taxon>Geranomyces</taxon>
    </lineage>
</organism>
<evidence type="ECO:0000313" key="8">
    <source>
        <dbReference type="Proteomes" id="UP001212152"/>
    </source>
</evidence>
<keyword evidence="8" id="KW-1185">Reference proteome</keyword>
<protein>
    <submittedName>
        <fullName evidence="7">Inorganic phosphate transporter pho84</fullName>
    </submittedName>
</protein>
<feature type="transmembrane region" description="Helical" evidence="5">
    <location>
        <begin position="388"/>
        <end position="407"/>
    </location>
</feature>
<feature type="transmembrane region" description="Helical" evidence="5">
    <location>
        <begin position="202"/>
        <end position="219"/>
    </location>
</feature>
<name>A0AAD5XUI2_9FUNG</name>
<sequence length="551" mass="59069">MAPRATRASALAQLDSAVIGNFHMKAIAVAGVGFYTDAYDLFAINLALPMIYLTYMGTTNVNSWLDGSIKGIANVGNAVGQLLFGYLADRLGRKRMYGVELMLMIVATLGQALTAPPAKGVGILAILAFWRFCVGVGIGGDYPLSAIITSEFASVERRGKMMAAVFACQGIGQLSAVLITVITLACFKGAIQDDPQNLDYCWRIILGLGIVPALCALYFRLTIPETPRFTAHITGDENAAAKDIEKIMLQYGGKAHNNNAAPTMTAVSPAPDTPRSHVSQATINTARPTSQRKGGLRDFNRTFLHGGRRNLQILIATSMTWFCLDVAFYGLNLNTSVVISAIGFGGKKTPWDQVWSAALGNLIVVFCGNLPGYFAAILLIERIGRKKLQYMGFIVGAVLLLVLAASYHKLLASSVAGFVVLYSLLQFFFNCGANTTTFVVPGECYPTRFRSTAHGISAAAGKLGAILTTFGIAPIRNNGGTNESMNVVLYIFAAFMAVGALFTAWIPETKGKTLEQLADEFEGIEDLSEGEGEGDEGIGHEDLDQVVVDRH</sequence>
<dbReference type="PROSITE" id="PS00216">
    <property type="entry name" value="SUGAR_TRANSPORT_1"/>
    <property type="match status" value="1"/>
</dbReference>
<dbReference type="CDD" id="cd17364">
    <property type="entry name" value="MFS_PhT"/>
    <property type="match status" value="1"/>
</dbReference>
<dbReference type="InterPro" id="IPR005828">
    <property type="entry name" value="MFS_sugar_transport-like"/>
</dbReference>
<evidence type="ECO:0000313" key="7">
    <source>
        <dbReference type="EMBL" id="KAJ3184647.1"/>
    </source>
</evidence>
<evidence type="ECO:0000256" key="2">
    <source>
        <dbReference type="ARBA" id="ARBA00022692"/>
    </source>
</evidence>
<dbReference type="GO" id="GO:0016020">
    <property type="term" value="C:membrane"/>
    <property type="evidence" value="ECO:0007669"/>
    <property type="project" value="UniProtKB-SubCell"/>
</dbReference>
<feature type="transmembrane region" description="Helical" evidence="5">
    <location>
        <begin position="354"/>
        <end position="376"/>
    </location>
</feature>
<evidence type="ECO:0000256" key="4">
    <source>
        <dbReference type="ARBA" id="ARBA00023136"/>
    </source>
</evidence>
<dbReference type="Gene3D" id="1.20.1250.20">
    <property type="entry name" value="MFS general substrate transporter like domains"/>
    <property type="match status" value="2"/>
</dbReference>
<evidence type="ECO:0000256" key="3">
    <source>
        <dbReference type="ARBA" id="ARBA00022989"/>
    </source>
</evidence>
<feature type="transmembrane region" description="Helical" evidence="5">
    <location>
        <begin position="163"/>
        <end position="190"/>
    </location>
</feature>